<feature type="region of interest" description="Disordered" evidence="1">
    <location>
        <begin position="1"/>
        <end position="102"/>
    </location>
</feature>
<feature type="compositionally biased region" description="Basic and acidic residues" evidence="1">
    <location>
        <begin position="50"/>
        <end position="62"/>
    </location>
</feature>
<dbReference type="AlphaFoldDB" id="A0A1F7WA30"/>
<feature type="compositionally biased region" description="Basic and acidic residues" evidence="1">
    <location>
        <begin position="1"/>
        <end position="14"/>
    </location>
</feature>
<proteinExistence type="predicted"/>
<evidence type="ECO:0000313" key="2">
    <source>
        <dbReference type="EMBL" id="OGL99446.1"/>
    </source>
</evidence>
<accession>A0A1F7WA30</accession>
<comment type="caution">
    <text evidence="2">The sequence shown here is derived from an EMBL/GenBank/DDBJ whole genome shotgun (WGS) entry which is preliminary data.</text>
</comment>
<gene>
    <name evidence="2" type="ORF">A2304_02390</name>
</gene>
<dbReference type="Proteomes" id="UP000176501">
    <property type="component" value="Unassembled WGS sequence"/>
</dbReference>
<reference evidence="2 3" key="1">
    <citation type="journal article" date="2016" name="Nat. Commun.">
        <title>Thousands of microbial genomes shed light on interconnected biogeochemical processes in an aquifer system.</title>
        <authorList>
            <person name="Anantharaman K."/>
            <person name="Brown C.T."/>
            <person name="Hug L.A."/>
            <person name="Sharon I."/>
            <person name="Castelle C.J."/>
            <person name="Probst A.J."/>
            <person name="Thomas B.C."/>
            <person name="Singh A."/>
            <person name="Wilkins M.J."/>
            <person name="Karaoz U."/>
            <person name="Brodie E.L."/>
            <person name="Williams K.H."/>
            <person name="Hubbard S.S."/>
            <person name="Banfield J.F."/>
        </authorList>
    </citation>
    <scope>NUCLEOTIDE SEQUENCE [LARGE SCALE GENOMIC DNA]</scope>
</reference>
<feature type="compositionally biased region" description="Basic and acidic residues" evidence="1">
    <location>
        <begin position="72"/>
        <end position="96"/>
    </location>
</feature>
<name>A0A1F7WA30_9BACT</name>
<feature type="compositionally biased region" description="Basic and acidic residues" evidence="1">
    <location>
        <begin position="27"/>
        <end position="36"/>
    </location>
</feature>
<sequence>MNPTQDQDREKQEVSADDEVGKPIWDTSRDQEPKEKDDDEEDDGADDIDKEYRVPPIEKEIGIRAPGFDPLEQQRWEEEEKRRREEDEEKERRENPRGVWQM</sequence>
<protein>
    <submittedName>
        <fullName evidence="2">Uncharacterized protein</fullName>
    </submittedName>
</protein>
<evidence type="ECO:0000313" key="3">
    <source>
        <dbReference type="Proteomes" id="UP000176501"/>
    </source>
</evidence>
<dbReference type="EMBL" id="MGFE01000004">
    <property type="protein sequence ID" value="OGL99446.1"/>
    <property type="molecule type" value="Genomic_DNA"/>
</dbReference>
<feature type="compositionally biased region" description="Acidic residues" evidence="1">
    <location>
        <begin position="37"/>
        <end position="49"/>
    </location>
</feature>
<organism evidence="2 3">
    <name type="scientific">Candidatus Uhrbacteria bacterium RIFOXYB2_FULL_57_15</name>
    <dbReference type="NCBI Taxonomy" id="1802422"/>
    <lineage>
        <taxon>Bacteria</taxon>
        <taxon>Candidatus Uhriibacteriota</taxon>
    </lineage>
</organism>
<evidence type="ECO:0000256" key="1">
    <source>
        <dbReference type="SAM" id="MobiDB-lite"/>
    </source>
</evidence>